<organism evidence="5 6">
    <name type="scientific">Dyadobacter frigoris</name>
    <dbReference type="NCBI Taxonomy" id="2576211"/>
    <lineage>
        <taxon>Bacteria</taxon>
        <taxon>Pseudomonadati</taxon>
        <taxon>Bacteroidota</taxon>
        <taxon>Cytophagia</taxon>
        <taxon>Cytophagales</taxon>
        <taxon>Spirosomataceae</taxon>
        <taxon>Dyadobacter</taxon>
    </lineage>
</organism>
<dbReference type="PROSITE" id="PS01124">
    <property type="entry name" value="HTH_ARAC_FAMILY_2"/>
    <property type="match status" value="1"/>
</dbReference>
<protein>
    <submittedName>
        <fullName evidence="5">AraC family transcriptional regulator</fullName>
    </submittedName>
</protein>
<evidence type="ECO:0000256" key="2">
    <source>
        <dbReference type="ARBA" id="ARBA00023125"/>
    </source>
</evidence>
<evidence type="ECO:0000313" key="6">
    <source>
        <dbReference type="Proteomes" id="UP000304900"/>
    </source>
</evidence>
<feature type="domain" description="HTH araC/xylS-type" evidence="4">
    <location>
        <begin position="1"/>
        <end position="80"/>
    </location>
</feature>
<accession>A0A4V6BJ06</accession>
<dbReference type="InterPro" id="IPR009057">
    <property type="entry name" value="Homeodomain-like_sf"/>
</dbReference>
<comment type="caution">
    <text evidence="5">The sequence shown here is derived from an EMBL/GenBank/DDBJ whole genome shotgun (WGS) entry which is preliminary data.</text>
</comment>
<dbReference type="Gene3D" id="1.10.10.60">
    <property type="entry name" value="Homeodomain-like"/>
    <property type="match status" value="1"/>
</dbReference>
<dbReference type="InterPro" id="IPR018060">
    <property type="entry name" value="HTH_AraC"/>
</dbReference>
<reference evidence="5 6" key="1">
    <citation type="submission" date="2019-05" db="EMBL/GenBank/DDBJ databases">
        <title>Dyadobacter AR-3-8 sp. nov., isolated from arctic soil.</title>
        <authorList>
            <person name="Chaudhary D.K."/>
        </authorList>
    </citation>
    <scope>NUCLEOTIDE SEQUENCE [LARGE SCALE GENOMIC DNA]</scope>
    <source>
        <strain evidence="5 6">AR-3-8</strain>
    </source>
</reference>
<dbReference type="RefSeq" id="WP_137340038.1">
    <property type="nucleotide sequence ID" value="NZ_BSQH01000014.1"/>
</dbReference>
<dbReference type="PANTHER" id="PTHR43280">
    <property type="entry name" value="ARAC-FAMILY TRANSCRIPTIONAL REGULATOR"/>
    <property type="match status" value="1"/>
</dbReference>
<dbReference type="OrthoDB" id="9793451at2"/>
<dbReference type="GO" id="GO:0043565">
    <property type="term" value="F:sequence-specific DNA binding"/>
    <property type="evidence" value="ECO:0007669"/>
    <property type="project" value="InterPro"/>
</dbReference>
<proteinExistence type="predicted"/>
<dbReference type="Proteomes" id="UP000304900">
    <property type="component" value="Unassembled WGS sequence"/>
</dbReference>
<dbReference type="SUPFAM" id="SSF46689">
    <property type="entry name" value="Homeodomain-like"/>
    <property type="match status" value="1"/>
</dbReference>
<gene>
    <name evidence="5" type="ORF">FDK13_11070</name>
</gene>
<dbReference type="PANTHER" id="PTHR43280:SF32">
    <property type="entry name" value="TRANSCRIPTIONAL REGULATORY PROTEIN"/>
    <property type="match status" value="1"/>
</dbReference>
<evidence type="ECO:0000259" key="4">
    <source>
        <dbReference type="PROSITE" id="PS01124"/>
    </source>
</evidence>
<keyword evidence="1" id="KW-0805">Transcription regulation</keyword>
<dbReference type="GO" id="GO:0003700">
    <property type="term" value="F:DNA-binding transcription factor activity"/>
    <property type="evidence" value="ECO:0007669"/>
    <property type="project" value="InterPro"/>
</dbReference>
<evidence type="ECO:0000256" key="3">
    <source>
        <dbReference type="ARBA" id="ARBA00023163"/>
    </source>
</evidence>
<keyword evidence="3" id="KW-0804">Transcription</keyword>
<dbReference type="SMART" id="SM00342">
    <property type="entry name" value="HTH_ARAC"/>
    <property type="match status" value="1"/>
</dbReference>
<dbReference type="AlphaFoldDB" id="A0A4V6BJ06"/>
<evidence type="ECO:0000256" key="1">
    <source>
        <dbReference type="ARBA" id="ARBA00023015"/>
    </source>
</evidence>
<keyword evidence="2" id="KW-0238">DNA-binding</keyword>
<keyword evidence="6" id="KW-1185">Reference proteome</keyword>
<dbReference type="Pfam" id="PF12833">
    <property type="entry name" value="HTH_18"/>
    <property type="match status" value="1"/>
</dbReference>
<dbReference type="EMBL" id="SZVO01000004">
    <property type="protein sequence ID" value="TKT92493.1"/>
    <property type="molecule type" value="Genomic_DNA"/>
</dbReference>
<evidence type="ECO:0000313" key="5">
    <source>
        <dbReference type="EMBL" id="TKT92493.1"/>
    </source>
</evidence>
<sequence length="111" mass="12548">MADQLNIPLPYLGDLLKQETRKTALELIRVFLISEVKNLLMGSGHNITEIANALGFETLPYFLRLFKNQTGVSLQTFLKSDLELRISFFETWNAPPGQIRTAVMLAFFSGL</sequence>
<name>A0A4V6BJ06_9BACT</name>